<accession>A0A1H2X9J8</accession>
<proteinExistence type="predicted"/>
<dbReference type="Pfam" id="PF09369">
    <property type="entry name" value="MZB"/>
    <property type="match status" value="1"/>
</dbReference>
<protein>
    <recommendedName>
        <fullName evidence="1">MrfA-like Zn-binding domain-containing protein</fullName>
    </recommendedName>
</protein>
<dbReference type="InterPro" id="IPR047721">
    <property type="entry name" value="DrmB"/>
</dbReference>
<organism evidence="2 3">
    <name type="scientific">Aidingimonas halophila</name>
    <dbReference type="NCBI Taxonomy" id="574349"/>
    <lineage>
        <taxon>Bacteria</taxon>
        <taxon>Pseudomonadati</taxon>
        <taxon>Pseudomonadota</taxon>
        <taxon>Gammaproteobacteria</taxon>
        <taxon>Oceanospirillales</taxon>
        <taxon>Halomonadaceae</taxon>
        <taxon>Aidingimonas</taxon>
    </lineage>
</organism>
<sequence length="629" mass="70129">MTAIRKGQLITTFGPGALYVDERGVSMLISGIDHWFASGSRQIDECRLEDDRLANRLGVDHFRLPPDHVETEDARWKPLPTFRFPAWHVCGSCNRLQKITPLARRTPACEQDGCRGRLHQVRFVAACSNGHIHDFPWREWVHKQVDVTCRQPMRLTGSGGSLASLWVSCECGPNVKRSLAGITRFEDTREGPKSELTSSLAPDQLFACDGAMPWLGSAFKEEGGCGRPLVGILRQATNLHFPRLVSSLKIPVEAAEGLAEVVDILETSVGRKARPWLKALLEDEDDHDELLGELRNRGGPRILDFDSQTLLKAAECVLGDGSGLKHENVPGDSEETTHRRQERNILISDVDRTPIRSWSLDMERFGENNFNRFFSTVSRVERLTETRALQGFDRLESGRRSSGNGYYSTICRSIPEKPKNRWLPALRVYGEGIYVELDESRLSEWESRNEVWLSKRISGLRDRAHDNPMINFDVEIISPRYILVHTLSHILINSLIFECGYSTASLRERLYVSAEPEAPMTGVLIYTAAGDTEGSLGGLMSMSDPDLLIPITLQALSEAAWCSSDPVCTEAARMGGQGPNSLNLAACHGCALLPETSCEHMNMLLDRRLLVSETQDGSGFFDGLLRNEA</sequence>
<dbReference type="RefSeq" id="WP_139243920.1">
    <property type="nucleotide sequence ID" value="NZ_BMXH01000004.1"/>
</dbReference>
<dbReference type="STRING" id="574349.SAMN05443545_103140"/>
<evidence type="ECO:0000259" key="1">
    <source>
        <dbReference type="Pfam" id="PF09369"/>
    </source>
</evidence>
<dbReference type="EMBL" id="FNNI01000003">
    <property type="protein sequence ID" value="SDW89436.1"/>
    <property type="molecule type" value="Genomic_DNA"/>
</dbReference>
<evidence type="ECO:0000313" key="3">
    <source>
        <dbReference type="Proteomes" id="UP000198500"/>
    </source>
</evidence>
<keyword evidence="3" id="KW-1185">Reference proteome</keyword>
<reference evidence="2 3" key="1">
    <citation type="submission" date="2016-10" db="EMBL/GenBank/DDBJ databases">
        <authorList>
            <person name="de Groot N.N."/>
        </authorList>
    </citation>
    <scope>NUCLEOTIDE SEQUENCE [LARGE SCALE GENOMIC DNA]</scope>
    <source>
        <strain evidence="2 3">DSM 19219</strain>
    </source>
</reference>
<dbReference type="Proteomes" id="UP000198500">
    <property type="component" value="Unassembled WGS sequence"/>
</dbReference>
<dbReference type="NCBIfam" id="NF038324">
    <property type="entry name" value="DrmB_fam"/>
    <property type="match status" value="1"/>
</dbReference>
<dbReference type="OrthoDB" id="9134227at2"/>
<dbReference type="AlphaFoldDB" id="A0A1H2X9J8"/>
<feature type="domain" description="MrfA-like Zn-binding" evidence="1">
    <location>
        <begin position="487"/>
        <end position="590"/>
    </location>
</feature>
<evidence type="ECO:0000313" key="2">
    <source>
        <dbReference type="EMBL" id="SDW89436.1"/>
    </source>
</evidence>
<gene>
    <name evidence="2" type="ORF">SAMN05443545_103140</name>
</gene>
<name>A0A1H2X9J8_9GAMM</name>
<dbReference type="InterPro" id="IPR018973">
    <property type="entry name" value="MZB"/>
</dbReference>